<gene>
    <name evidence="1" type="ORF">SAMN04488033_14312</name>
</gene>
<proteinExistence type="predicted"/>
<dbReference type="SUPFAM" id="SSF46785">
    <property type="entry name" value="Winged helix' DNA-binding domain"/>
    <property type="match status" value="1"/>
</dbReference>
<accession>A0A1I2Q4V0</accession>
<protein>
    <submittedName>
        <fullName evidence="1">Uncharacterized protein</fullName>
    </submittedName>
</protein>
<name>A0A1I2Q4V0_9FLAO</name>
<dbReference type="Pfam" id="PF09952">
    <property type="entry name" value="AbiEi_2"/>
    <property type="match status" value="1"/>
</dbReference>
<dbReference type="EMBL" id="FOOH01000043">
    <property type="protein sequence ID" value="SFG23354.1"/>
    <property type="molecule type" value="Genomic_DNA"/>
</dbReference>
<dbReference type="RefSeq" id="WP_093306617.1">
    <property type="nucleotide sequence ID" value="NZ_FOOH01000043.1"/>
</dbReference>
<keyword evidence="2" id="KW-1185">Reference proteome</keyword>
<evidence type="ECO:0000313" key="1">
    <source>
        <dbReference type="EMBL" id="SFG23354.1"/>
    </source>
</evidence>
<organism evidence="1 2">
    <name type="scientific">Salegentibacter agarivorans</name>
    <dbReference type="NCBI Taxonomy" id="345907"/>
    <lineage>
        <taxon>Bacteria</taxon>
        <taxon>Pseudomonadati</taxon>
        <taxon>Bacteroidota</taxon>
        <taxon>Flavobacteriia</taxon>
        <taxon>Flavobacteriales</taxon>
        <taxon>Flavobacteriaceae</taxon>
        <taxon>Salegentibacter</taxon>
    </lineage>
</organism>
<reference evidence="2" key="1">
    <citation type="submission" date="2016-10" db="EMBL/GenBank/DDBJ databases">
        <authorList>
            <person name="Varghese N."/>
            <person name="Submissions S."/>
        </authorList>
    </citation>
    <scope>NUCLEOTIDE SEQUENCE [LARGE SCALE GENOMIC DNA]</scope>
    <source>
        <strain evidence="2">DSM 23515</strain>
    </source>
</reference>
<dbReference type="InterPro" id="IPR019238">
    <property type="entry name" value="AbiEi_2"/>
</dbReference>
<sequence length="323" mass="37933">MEAEIVYNALSNLERPGHIYAKLEESHTLDGDLLFHFPFSKETLRMVFEIKKELRQHQIPQLLERKQQYGNFILVAEKLHPAIKKRLQKEGIAYLEENGSVFINYENNYVFIESKKSIKNKKYSGKKPFTKTGLKLVFSFLINPELVNARQRTIAEKSGVSLGTVPKVIKTLKEEGYLIAHKNNYLWEDRKALLDRWIYDYEQQLKPKLFRARYELREDWQNLKLNQGETHWGGEPAGDLLTGYLRPEEFIFYSNESPVNLMKNYNLRPNAEGDLFVYEKFWKGDSGPAAPPFLVYADLILKEDKRCRETAKKIFDEYIQPVL</sequence>
<evidence type="ECO:0000313" key="2">
    <source>
        <dbReference type="Proteomes" id="UP000199116"/>
    </source>
</evidence>
<dbReference type="AlphaFoldDB" id="A0A1I2Q4V0"/>
<dbReference type="Proteomes" id="UP000199116">
    <property type="component" value="Unassembled WGS sequence"/>
</dbReference>
<dbReference type="InterPro" id="IPR036390">
    <property type="entry name" value="WH_DNA-bd_sf"/>
</dbReference>